<dbReference type="Proteomes" id="UP000245488">
    <property type="component" value="Chromosome"/>
</dbReference>
<dbReference type="AlphaFoldDB" id="A0A317G0I3"/>
<reference evidence="1 2" key="1">
    <citation type="submission" date="2017-09" db="EMBL/GenBank/DDBJ databases">
        <title>High-quality draft genome sequence of Butyrivibrio fibrisolvens INBov1, isolated from cow rumen.</title>
        <authorList>
            <person name="Rodriguez Hernaez J."/>
            <person name="Rivarola M."/>
            <person name="Paniego N."/>
            <person name="Cravero S."/>
            <person name="Ceron Cucchi M."/>
            <person name="Martinez M.C."/>
        </authorList>
    </citation>
    <scope>NUCLEOTIDE SEQUENCE [LARGE SCALE GENOMIC DNA]</scope>
    <source>
        <strain evidence="1 2">INBov1</strain>
    </source>
</reference>
<dbReference type="RefSeq" id="WP_110072632.1">
    <property type="nucleotide sequence ID" value="NZ_CM009896.1"/>
</dbReference>
<evidence type="ECO:0000313" key="1">
    <source>
        <dbReference type="EMBL" id="PWT26987.1"/>
    </source>
</evidence>
<keyword evidence="2" id="KW-1185">Reference proteome</keyword>
<name>A0A317G0I3_BUTFI</name>
<accession>A0A317G0I3</accession>
<organism evidence="1 2">
    <name type="scientific">Butyrivibrio fibrisolvens</name>
    <dbReference type="NCBI Taxonomy" id="831"/>
    <lineage>
        <taxon>Bacteria</taxon>
        <taxon>Bacillati</taxon>
        <taxon>Bacillota</taxon>
        <taxon>Clostridia</taxon>
        <taxon>Lachnospirales</taxon>
        <taxon>Lachnospiraceae</taxon>
        <taxon>Butyrivibrio</taxon>
    </lineage>
</organism>
<dbReference type="EMBL" id="NXNG01000001">
    <property type="protein sequence ID" value="PWT26987.1"/>
    <property type="molecule type" value="Genomic_DNA"/>
</dbReference>
<comment type="caution">
    <text evidence="1">The sequence shown here is derived from an EMBL/GenBank/DDBJ whole genome shotgun (WGS) entry which is preliminary data.</text>
</comment>
<sequence>MALFERVLEEKENVRYTDEDRDKILNYLDGMDEKTGYEYGIEVMFCLCIRIGELRAHLL</sequence>
<evidence type="ECO:0000313" key="2">
    <source>
        <dbReference type="Proteomes" id="UP000245488"/>
    </source>
</evidence>
<protein>
    <recommendedName>
        <fullName evidence="3">Integrase</fullName>
    </recommendedName>
</protein>
<proteinExistence type="predicted"/>
<gene>
    <name evidence="1" type="ORF">CPT75_07650</name>
</gene>
<evidence type="ECO:0008006" key="3">
    <source>
        <dbReference type="Google" id="ProtNLM"/>
    </source>
</evidence>